<dbReference type="GO" id="GO:0004156">
    <property type="term" value="F:dihydropteroate synthase activity"/>
    <property type="evidence" value="ECO:0007669"/>
    <property type="project" value="UniProtKB-EC"/>
</dbReference>
<reference evidence="10 11" key="2">
    <citation type="journal article" date="2018" name="Int. J. Syst. Evol. Microbiol.">
        <title>Marinobacterium aestuarii sp. nov., a benzene-degrading marine bacterium isolated from estuary sediment.</title>
        <authorList>
            <person name="Bae S.S."/>
            <person name="Jung J."/>
            <person name="Chung D."/>
            <person name="Baek K."/>
        </authorList>
    </citation>
    <scope>NUCLEOTIDE SEQUENCE [LARGE SCALE GENOMIC DNA]</scope>
    <source>
        <strain evidence="10 11">ST58-10</strain>
    </source>
</reference>
<dbReference type="KEGG" id="mars:A8C75_22290"/>
<dbReference type="RefSeq" id="WP_067386676.1">
    <property type="nucleotide sequence ID" value="NZ_CP015839.1"/>
</dbReference>
<gene>
    <name evidence="10" type="ORF">A8C75_22290</name>
</gene>
<evidence type="ECO:0000259" key="9">
    <source>
        <dbReference type="PROSITE" id="PS50972"/>
    </source>
</evidence>
<dbReference type="Gene3D" id="3.20.20.20">
    <property type="entry name" value="Dihydropteroate synthase-like"/>
    <property type="match status" value="1"/>
</dbReference>
<dbReference type="CDD" id="cd00739">
    <property type="entry name" value="DHPS"/>
    <property type="match status" value="1"/>
</dbReference>
<evidence type="ECO:0000256" key="4">
    <source>
        <dbReference type="ARBA" id="ARBA00012458"/>
    </source>
</evidence>
<organism evidence="10 11">
    <name type="scientific">Marinobacterium aestuarii</name>
    <dbReference type="NCBI Taxonomy" id="1821621"/>
    <lineage>
        <taxon>Bacteria</taxon>
        <taxon>Pseudomonadati</taxon>
        <taxon>Pseudomonadota</taxon>
        <taxon>Gammaproteobacteria</taxon>
        <taxon>Oceanospirillales</taxon>
        <taxon>Oceanospirillaceae</taxon>
        <taxon>Marinobacterium</taxon>
    </lineage>
</organism>
<dbReference type="PANTHER" id="PTHR20941">
    <property type="entry name" value="FOLATE SYNTHESIS PROTEINS"/>
    <property type="match status" value="1"/>
</dbReference>
<evidence type="ECO:0000256" key="8">
    <source>
        <dbReference type="ARBA" id="ARBA00022909"/>
    </source>
</evidence>
<dbReference type="Pfam" id="PF00809">
    <property type="entry name" value="Pterin_bind"/>
    <property type="match status" value="1"/>
</dbReference>
<keyword evidence="7" id="KW-0460">Magnesium</keyword>
<evidence type="ECO:0000313" key="11">
    <source>
        <dbReference type="Proteomes" id="UP000078070"/>
    </source>
</evidence>
<dbReference type="InterPro" id="IPR011005">
    <property type="entry name" value="Dihydropteroate_synth-like_sf"/>
</dbReference>
<dbReference type="PANTHER" id="PTHR20941:SF1">
    <property type="entry name" value="FOLIC ACID SYNTHESIS PROTEIN FOL1"/>
    <property type="match status" value="1"/>
</dbReference>
<comment type="cofactor">
    <cofactor evidence="2">
        <name>Mg(2+)</name>
        <dbReference type="ChEBI" id="CHEBI:18420"/>
    </cofactor>
</comment>
<reference evidence="11" key="1">
    <citation type="submission" date="2016-05" db="EMBL/GenBank/DDBJ databases">
        <authorList>
            <person name="Baek K."/>
            <person name="Yang S.-J."/>
        </authorList>
    </citation>
    <scope>NUCLEOTIDE SEQUENCE [LARGE SCALE GENOMIC DNA]</scope>
    <source>
        <strain evidence="11">ST58-10</strain>
    </source>
</reference>
<keyword evidence="6" id="KW-0479">Metal-binding</keyword>
<dbReference type="Proteomes" id="UP000078070">
    <property type="component" value="Chromosome"/>
</dbReference>
<sequence length="292" mass="31257">MVLSNTKLKCGARELDLSRVQVMGILNVTPDSFSDGNTLYQAGQPACEKILGRAARMVQEGATILDLGGESTRPGAVPVSMQQELDRVLPALELIQRELDVIVSIDSSTAQVFIEAAKLGAGMLNDVRALGRDGALAAAAATGLPVCLMHMQGNTPADMQLAPHYEDIIAEVGDFLRQRVLACELAGISRDRLLLDPGFGFGKTLEHNLRLLNQMQRLQQLELPLLVGTSRKSMIGQALDRPVDQRLAGGLATAVIAVQKGAKIIRVHDVAATVDAVRMTEAVMMESKGEQA</sequence>
<dbReference type="NCBIfam" id="TIGR01496">
    <property type="entry name" value="DHPS"/>
    <property type="match status" value="1"/>
</dbReference>
<feature type="domain" description="Pterin-binding" evidence="9">
    <location>
        <begin position="20"/>
        <end position="278"/>
    </location>
</feature>
<dbReference type="InterPro" id="IPR000489">
    <property type="entry name" value="Pterin-binding_dom"/>
</dbReference>
<comment type="catalytic activity">
    <reaction evidence="1">
        <text>(7,8-dihydropterin-6-yl)methyl diphosphate + 4-aminobenzoate = 7,8-dihydropteroate + diphosphate</text>
        <dbReference type="Rhea" id="RHEA:19949"/>
        <dbReference type="ChEBI" id="CHEBI:17836"/>
        <dbReference type="ChEBI" id="CHEBI:17839"/>
        <dbReference type="ChEBI" id="CHEBI:33019"/>
        <dbReference type="ChEBI" id="CHEBI:72950"/>
        <dbReference type="EC" id="2.5.1.15"/>
    </reaction>
</comment>
<evidence type="ECO:0000313" key="10">
    <source>
        <dbReference type="EMBL" id="ANG64937.1"/>
    </source>
</evidence>
<keyword evidence="5" id="KW-0808">Transferase</keyword>
<accession>A0A1A9F3Y8</accession>
<dbReference type="GO" id="GO:0005829">
    <property type="term" value="C:cytosol"/>
    <property type="evidence" value="ECO:0007669"/>
    <property type="project" value="TreeGrafter"/>
</dbReference>
<evidence type="ECO:0000256" key="5">
    <source>
        <dbReference type="ARBA" id="ARBA00022679"/>
    </source>
</evidence>
<dbReference type="PROSITE" id="PS50972">
    <property type="entry name" value="PTERIN_BINDING"/>
    <property type="match status" value="1"/>
</dbReference>
<dbReference type="STRING" id="1821621.A8C75_22290"/>
<protein>
    <recommendedName>
        <fullName evidence="4">dihydropteroate synthase</fullName>
        <ecNumber evidence="4">2.5.1.15</ecNumber>
    </recommendedName>
</protein>
<dbReference type="EMBL" id="CP015839">
    <property type="protein sequence ID" value="ANG64937.1"/>
    <property type="molecule type" value="Genomic_DNA"/>
</dbReference>
<evidence type="ECO:0000256" key="6">
    <source>
        <dbReference type="ARBA" id="ARBA00022723"/>
    </source>
</evidence>
<evidence type="ECO:0000256" key="1">
    <source>
        <dbReference type="ARBA" id="ARBA00000012"/>
    </source>
</evidence>
<proteinExistence type="predicted"/>
<dbReference type="GO" id="GO:0046654">
    <property type="term" value="P:tetrahydrofolate biosynthetic process"/>
    <property type="evidence" value="ECO:0007669"/>
    <property type="project" value="TreeGrafter"/>
</dbReference>
<evidence type="ECO:0000256" key="2">
    <source>
        <dbReference type="ARBA" id="ARBA00001946"/>
    </source>
</evidence>
<comment type="pathway">
    <text evidence="3">Cofactor biosynthesis; tetrahydrofolate biosynthesis; 7,8-dihydrofolate from 2-amino-4-hydroxy-6-hydroxymethyl-7,8-dihydropteridine diphosphate and 4-aminobenzoate: step 1/2.</text>
</comment>
<dbReference type="SUPFAM" id="SSF51717">
    <property type="entry name" value="Dihydropteroate synthetase-like"/>
    <property type="match status" value="1"/>
</dbReference>
<name>A0A1A9F3Y8_9GAMM</name>
<dbReference type="InterPro" id="IPR045031">
    <property type="entry name" value="DHP_synth-like"/>
</dbReference>
<dbReference type="PROSITE" id="PS00793">
    <property type="entry name" value="DHPS_2"/>
    <property type="match status" value="1"/>
</dbReference>
<dbReference type="AlphaFoldDB" id="A0A1A9F3Y8"/>
<keyword evidence="11" id="KW-1185">Reference proteome</keyword>
<evidence type="ECO:0000256" key="7">
    <source>
        <dbReference type="ARBA" id="ARBA00022842"/>
    </source>
</evidence>
<evidence type="ECO:0000256" key="3">
    <source>
        <dbReference type="ARBA" id="ARBA00004763"/>
    </source>
</evidence>
<dbReference type="GO" id="GO:0046872">
    <property type="term" value="F:metal ion binding"/>
    <property type="evidence" value="ECO:0007669"/>
    <property type="project" value="UniProtKB-KW"/>
</dbReference>
<keyword evidence="8" id="KW-0289">Folate biosynthesis</keyword>
<dbReference type="GO" id="GO:0046656">
    <property type="term" value="P:folic acid biosynthetic process"/>
    <property type="evidence" value="ECO:0007669"/>
    <property type="project" value="UniProtKB-KW"/>
</dbReference>
<dbReference type="EC" id="2.5.1.15" evidence="4"/>
<dbReference type="InterPro" id="IPR006390">
    <property type="entry name" value="DHP_synth_dom"/>
</dbReference>